<dbReference type="VEuPathDB" id="FungiDB:HMPREF1541_06509"/>
<dbReference type="Pfam" id="PF09797">
    <property type="entry name" value="NatB_MDM20"/>
    <property type="match status" value="1"/>
</dbReference>
<evidence type="ECO:0000313" key="2">
    <source>
        <dbReference type="EMBL" id="ETN38474.1"/>
    </source>
</evidence>
<keyword evidence="3" id="KW-1185">Reference proteome</keyword>
<dbReference type="eggNOG" id="KOG2053">
    <property type="taxonomic scope" value="Eukaryota"/>
</dbReference>
<reference evidence="2 3" key="1">
    <citation type="submission" date="2013-03" db="EMBL/GenBank/DDBJ databases">
        <title>The Genome Sequence of Phialophora europaea CBS 101466.</title>
        <authorList>
            <consortium name="The Broad Institute Genomics Platform"/>
            <person name="Cuomo C."/>
            <person name="de Hoog S."/>
            <person name="Gorbushina A."/>
            <person name="Walker B."/>
            <person name="Young S.K."/>
            <person name="Zeng Q."/>
            <person name="Gargeya S."/>
            <person name="Fitzgerald M."/>
            <person name="Haas B."/>
            <person name="Abouelleil A."/>
            <person name="Allen A.W."/>
            <person name="Alvarado L."/>
            <person name="Arachchi H.M."/>
            <person name="Berlin A.M."/>
            <person name="Chapman S.B."/>
            <person name="Gainer-Dewar J."/>
            <person name="Goldberg J."/>
            <person name="Griggs A."/>
            <person name="Gujja S."/>
            <person name="Hansen M."/>
            <person name="Howarth C."/>
            <person name="Imamovic A."/>
            <person name="Ireland A."/>
            <person name="Larimer J."/>
            <person name="McCowan C."/>
            <person name="Murphy C."/>
            <person name="Pearson M."/>
            <person name="Poon T.W."/>
            <person name="Priest M."/>
            <person name="Roberts A."/>
            <person name="Saif S."/>
            <person name="Shea T."/>
            <person name="Sisk P."/>
            <person name="Sykes S."/>
            <person name="Wortman J."/>
            <person name="Nusbaum C."/>
            <person name="Birren B."/>
        </authorList>
    </citation>
    <scope>NUCLEOTIDE SEQUENCE [LARGE SCALE GENOMIC DNA]</scope>
    <source>
        <strain evidence="2 3">CBS 101466</strain>
    </source>
</reference>
<evidence type="ECO:0000256" key="1">
    <source>
        <dbReference type="ARBA" id="ARBA00006298"/>
    </source>
</evidence>
<dbReference type="STRING" id="1220924.W2RRZ1"/>
<dbReference type="GO" id="GO:0031416">
    <property type="term" value="C:NatB complex"/>
    <property type="evidence" value="ECO:0007669"/>
    <property type="project" value="TreeGrafter"/>
</dbReference>
<dbReference type="AlphaFoldDB" id="W2RRZ1"/>
<dbReference type="RefSeq" id="XP_008719063.1">
    <property type="nucleotide sequence ID" value="XM_008720841.1"/>
</dbReference>
<sequence>MADGSSVAERRIRPIQDAVASENWKQALKECEKWQKKGEKSDKFLALKAYVLVNQADRSQIDRGQSETLGLCSRTPAVTDFDAIHTLQDALRDLSLETQEGNKLWERAAAAKSGDKTLLMTWLDSCLEDSQWQSAQKAAMALRKAFPNDRNYDFWNILLCFLVHQDKSLGDKERTLFGTLAYRLVSKAVEGVPKSTEQVLSPGKAVTAPEEIALLVQIYLATGHANEAVNLLTGPSLSVESTVGGQDPALVVSLLLQALGTTKDWPKTFEVCKRLLHSSNYKDDDRVWRLIKQNEECAKGSTDDQVGELLAIPATDGEKPSRCLLLKRLEQVTEKADFSPDEALPIYKEFFAAFANRSFAFSDLRPALERLDKQSLQTLASSFNSSSLAAELFALKTSRLCPSPDTKDLFAHATGALRLYDTSLDAGTPVLEAPVLAALSLIQLSFSISSRALLLKATVILERCHSKHEDFFPASVLLVSLYRHLGFLSLALSTFSSLSVKNLQWETVGHLCLTRISTLHPHLLEDVAGHNGKKKILFSPLQAVESTLQNVDKVIAGLADSVKRGLREGSYSNILDAVDTKTQIDKSEWNVVCGLEERKLLRMTAVDLANSHPKVQWRQDVELNDLRDTSYLPHYSNGDEKVWTMLRCGPDPGAGWAAAMLLFERLLDYLDPVGEKEVKEREWAALEEEQQRASKHLLNDELNEGQLTGPEEDLYRSVLHVVDLVRSSKDGKNHDEDALAAVEKTLAEWLKEKHDVEHSGSWRHLHHWYVGYELSHLVHAFTTWAARATLPSAAGDAKGKRKGKAVVQNVGNPIPEDKLAQLEQLGVKLRDGIRGAAQQAKASLVEGGALGRIMEMVLPAEGEAAESGDIGGEGEREEKEFSQVLRQYIDATGGDGAAEVSVGKWLESEEDAYTGVLASDRVLGERFAARPVDGQSRK</sequence>
<dbReference type="PANTHER" id="PTHR22767">
    <property type="entry name" value="N-TERMINAL ACETYLTRANSFERASE-RELATED"/>
    <property type="match status" value="1"/>
</dbReference>
<name>W2RRZ1_CYPE1</name>
<evidence type="ECO:0000313" key="3">
    <source>
        <dbReference type="Proteomes" id="UP000030752"/>
    </source>
</evidence>
<accession>W2RRZ1</accession>
<comment type="similarity">
    <text evidence="1">Belongs to the MDM20/NAA25 family.</text>
</comment>
<dbReference type="GeneID" id="19973848"/>
<dbReference type="Proteomes" id="UP000030752">
    <property type="component" value="Unassembled WGS sequence"/>
</dbReference>
<dbReference type="InterPro" id="IPR019183">
    <property type="entry name" value="NAA25_NatB_aux_su"/>
</dbReference>
<proteinExistence type="inferred from homology"/>
<dbReference type="EMBL" id="KB822722">
    <property type="protein sequence ID" value="ETN38474.1"/>
    <property type="molecule type" value="Genomic_DNA"/>
</dbReference>
<gene>
    <name evidence="2" type="ORF">HMPREF1541_06509</name>
</gene>
<organism evidence="2 3">
    <name type="scientific">Cyphellophora europaea (strain CBS 101466)</name>
    <name type="common">Phialophora europaea</name>
    <dbReference type="NCBI Taxonomy" id="1220924"/>
    <lineage>
        <taxon>Eukaryota</taxon>
        <taxon>Fungi</taxon>
        <taxon>Dikarya</taxon>
        <taxon>Ascomycota</taxon>
        <taxon>Pezizomycotina</taxon>
        <taxon>Eurotiomycetes</taxon>
        <taxon>Chaetothyriomycetidae</taxon>
        <taxon>Chaetothyriales</taxon>
        <taxon>Cyphellophoraceae</taxon>
        <taxon>Cyphellophora</taxon>
    </lineage>
</organism>
<dbReference type="OrthoDB" id="1874341at2759"/>
<dbReference type="HOGENOM" id="CLU_013217_0_0_1"/>
<dbReference type="PANTHER" id="PTHR22767:SF3">
    <property type="entry name" value="N-ALPHA-ACETYLTRANSFERASE 25, NATB AUXILIARY SUBUNIT"/>
    <property type="match status" value="1"/>
</dbReference>
<dbReference type="InParanoid" id="W2RRZ1"/>
<protein>
    <submittedName>
        <fullName evidence="2">Uncharacterized protein</fullName>
    </submittedName>
</protein>
<dbReference type="FunCoup" id="W2RRZ1">
    <property type="interactions" value="45"/>
</dbReference>